<protein>
    <submittedName>
        <fullName evidence="1">SET domain-containing protein</fullName>
    </submittedName>
</protein>
<comment type="caution">
    <text evidence="1">The sequence shown here is derived from an EMBL/GenBank/DDBJ whole genome shotgun (WGS) entry which is preliminary data.</text>
</comment>
<accession>A0A6G0W0S3</accession>
<gene>
    <name evidence="1" type="ORF">FWK35_00038760</name>
</gene>
<dbReference type="AlphaFoldDB" id="A0A6G0W0S3"/>
<sequence length="77" mass="9177">ILFGGRVLEIPFKLPESNSIPYNIQQSQWKSRTHNSFFDPHEQTLQEINSVYESYKFPENPLLNVEPPRRQRQPVEH</sequence>
<organism evidence="1 2">
    <name type="scientific">Aphis craccivora</name>
    <name type="common">Cowpea aphid</name>
    <dbReference type="NCBI Taxonomy" id="307492"/>
    <lineage>
        <taxon>Eukaryota</taxon>
        <taxon>Metazoa</taxon>
        <taxon>Ecdysozoa</taxon>
        <taxon>Arthropoda</taxon>
        <taxon>Hexapoda</taxon>
        <taxon>Insecta</taxon>
        <taxon>Pterygota</taxon>
        <taxon>Neoptera</taxon>
        <taxon>Paraneoptera</taxon>
        <taxon>Hemiptera</taxon>
        <taxon>Sternorrhyncha</taxon>
        <taxon>Aphidomorpha</taxon>
        <taxon>Aphidoidea</taxon>
        <taxon>Aphididae</taxon>
        <taxon>Aphidini</taxon>
        <taxon>Aphis</taxon>
        <taxon>Aphis</taxon>
    </lineage>
</organism>
<proteinExistence type="predicted"/>
<feature type="non-terminal residue" evidence="1">
    <location>
        <position position="1"/>
    </location>
</feature>
<evidence type="ECO:0000313" key="1">
    <source>
        <dbReference type="EMBL" id="KAF0715274.1"/>
    </source>
</evidence>
<keyword evidence="2" id="KW-1185">Reference proteome</keyword>
<reference evidence="1 2" key="1">
    <citation type="submission" date="2019-08" db="EMBL/GenBank/DDBJ databases">
        <title>Whole genome of Aphis craccivora.</title>
        <authorList>
            <person name="Voronova N.V."/>
            <person name="Shulinski R.S."/>
            <person name="Bandarenka Y.V."/>
            <person name="Zhorov D.G."/>
            <person name="Warner D."/>
        </authorList>
    </citation>
    <scope>NUCLEOTIDE SEQUENCE [LARGE SCALE GENOMIC DNA]</scope>
    <source>
        <strain evidence="1">180601</strain>
        <tissue evidence="1">Whole Body</tissue>
    </source>
</reference>
<name>A0A6G0W0S3_APHCR</name>
<evidence type="ECO:0000313" key="2">
    <source>
        <dbReference type="Proteomes" id="UP000478052"/>
    </source>
</evidence>
<dbReference type="Proteomes" id="UP000478052">
    <property type="component" value="Unassembled WGS sequence"/>
</dbReference>
<dbReference type="EMBL" id="VUJU01010212">
    <property type="protein sequence ID" value="KAF0715274.1"/>
    <property type="molecule type" value="Genomic_DNA"/>
</dbReference>
<feature type="non-terminal residue" evidence="1">
    <location>
        <position position="77"/>
    </location>
</feature>